<evidence type="ECO:0000256" key="1">
    <source>
        <dbReference type="SAM" id="SignalP"/>
    </source>
</evidence>
<reference evidence="3" key="1">
    <citation type="journal article" date="2018" name="Genome Biol.">
        <title>SKESA: strategic k-mer extension for scrupulous assemblies.</title>
        <authorList>
            <person name="Souvorov A."/>
            <person name="Agarwala R."/>
            <person name="Lipman D.J."/>
        </authorList>
    </citation>
    <scope>NUCLEOTIDE SEQUENCE</scope>
    <source>
        <strain evidence="5">09-0793</strain>
        <strain evidence="4">12-2229</strain>
        <strain evidence="6">13-4047</strain>
        <strain evidence="3">13-7331</strain>
    </source>
</reference>
<dbReference type="EMBL" id="DAASXX010000073">
    <property type="protein sequence ID" value="HAE7520214.1"/>
    <property type="molecule type" value="Genomic_DNA"/>
</dbReference>
<evidence type="ECO:0000313" key="5">
    <source>
        <dbReference type="EMBL" id="HAE7520214.1"/>
    </source>
</evidence>
<evidence type="ECO:0000313" key="3">
    <source>
        <dbReference type="EMBL" id="HAC6946887.1"/>
    </source>
</evidence>
<feature type="signal peptide" evidence="1">
    <location>
        <begin position="1"/>
        <end position="21"/>
    </location>
</feature>
<evidence type="ECO:0000313" key="4">
    <source>
        <dbReference type="EMBL" id="HAE6051975.1"/>
    </source>
</evidence>
<proteinExistence type="predicted"/>
<comment type="caution">
    <text evidence="2">The sequence shown here is derived from an EMBL/GenBank/DDBJ whole genome shotgun (WGS) entry which is preliminary data.</text>
</comment>
<sequence>MTMKYKTIVILLSLASCNVYSATAIHLSGNKTTTYVIDLMAGASGTNTDDGQTYFSTFTNTRVRGGGSPFVSSQYGSGLMNAELGTLTKGEMRFGHNSTGIGFTFAAKNPSTAMFGQSSVWVTFSGPNSDVGLETQCMTNNRTNTYVRAGGVTMTCGLRQYPPRTNVGHQSMTVNYANTWSGLYEQNLTLNPGQSAKALWGTAGNTTAEITSTLSGAGMNDVKLSGDCNGRISPSGQCSVTANNHTWFGTRTANLNITIRLP</sequence>
<reference evidence="2" key="3">
    <citation type="submission" date="2019-03" db="EMBL/GenBank/DDBJ databases">
        <authorList>
            <person name="Ashton P.M."/>
            <person name="Dallman T."/>
            <person name="Nair S."/>
            <person name="De Pinna E."/>
            <person name="Peters T."/>
            <person name="Grant K."/>
        </authorList>
    </citation>
    <scope>NUCLEOTIDE SEQUENCE [LARGE SCALE GENOMIC DNA]</scope>
    <source>
        <strain evidence="2">314986</strain>
    </source>
</reference>
<dbReference type="Proteomes" id="UP000839596">
    <property type="component" value="Unassembled WGS sequence"/>
</dbReference>
<dbReference type="EMBL" id="DAASLT010000009">
    <property type="protein sequence ID" value="HAE6051975.1"/>
    <property type="molecule type" value="Genomic_DNA"/>
</dbReference>
<evidence type="ECO:0000313" key="2">
    <source>
        <dbReference type="EMBL" id="ECG4536786.1"/>
    </source>
</evidence>
<gene>
    <name evidence="2" type="ORF">E0S65_08785</name>
    <name evidence="3" type="ORF">G0D41_06790</name>
    <name evidence="4" type="ORF">G4I76_003807</name>
    <name evidence="5" type="ORF">G4P10_004757</name>
    <name evidence="6" type="ORF">G4P47_003295</name>
</gene>
<dbReference type="EMBL" id="AAIOLQ010000005">
    <property type="protein sequence ID" value="ECG4536786.1"/>
    <property type="molecule type" value="Genomic_DNA"/>
</dbReference>
<organism evidence="2">
    <name type="scientific">Salmonella enterica subsp. enterica serovar Javiana</name>
    <dbReference type="NCBI Taxonomy" id="363569"/>
    <lineage>
        <taxon>Bacteria</taxon>
        <taxon>Pseudomonadati</taxon>
        <taxon>Pseudomonadota</taxon>
        <taxon>Gammaproteobacteria</taxon>
        <taxon>Enterobacterales</taxon>
        <taxon>Enterobacteriaceae</taxon>
        <taxon>Salmonella</taxon>
    </lineage>
</organism>
<accession>A0A5Y2YCH8</accession>
<dbReference type="EMBL" id="DAAMJS010000002">
    <property type="protein sequence ID" value="HAC6946887.1"/>
    <property type="molecule type" value="Genomic_DNA"/>
</dbReference>
<keyword evidence="1" id="KW-0732">Signal</keyword>
<evidence type="ECO:0000313" key="6">
    <source>
        <dbReference type="EMBL" id="HAE7704304.1"/>
    </source>
</evidence>
<dbReference type="PROSITE" id="PS51257">
    <property type="entry name" value="PROKAR_LIPOPROTEIN"/>
    <property type="match status" value="1"/>
</dbReference>
<reference evidence="3" key="2">
    <citation type="submission" date="2018-07" db="EMBL/GenBank/DDBJ databases">
        <authorList>
            <consortium name="NCBI Pathogen Detection Project"/>
        </authorList>
    </citation>
    <scope>NUCLEOTIDE SEQUENCE</scope>
    <source>
        <strain evidence="5">09-0793</strain>
        <strain evidence="4">12-2229</strain>
        <strain evidence="6">13-4047</strain>
        <strain evidence="3">13-7331</strain>
    </source>
</reference>
<feature type="chain" id="PRO_5036374977" description="Fimbrial protein" evidence="1">
    <location>
        <begin position="22"/>
        <end position="262"/>
    </location>
</feature>
<dbReference type="EMBL" id="DAASZT010000004">
    <property type="protein sequence ID" value="HAE7704304.1"/>
    <property type="molecule type" value="Genomic_DNA"/>
</dbReference>
<dbReference type="AlphaFoldDB" id="A0A5Y2YCH8"/>
<evidence type="ECO:0008006" key="7">
    <source>
        <dbReference type="Google" id="ProtNLM"/>
    </source>
</evidence>
<protein>
    <recommendedName>
        <fullName evidence="7">Fimbrial protein</fullName>
    </recommendedName>
</protein>
<name>A0A5Y2YCH8_SALET</name>